<proteinExistence type="predicted"/>
<dbReference type="EMBL" id="CAJJDN010000092">
    <property type="protein sequence ID" value="CAD8108788.1"/>
    <property type="molecule type" value="Genomic_DNA"/>
</dbReference>
<sequence length="87" mass="10393">MSQRNNQISIHIQNEQILTLIINSPIYYIINRQNSFQQNHQKLKEENALKKSQEQINLRIPLKNELLNKFSNIKEEYGDIAAKNRMR</sequence>
<reference evidence="1" key="1">
    <citation type="submission" date="2021-01" db="EMBL/GenBank/DDBJ databases">
        <authorList>
            <consortium name="Genoscope - CEA"/>
            <person name="William W."/>
        </authorList>
    </citation>
    <scope>NUCLEOTIDE SEQUENCE</scope>
</reference>
<protein>
    <submittedName>
        <fullName evidence="1">Uncharacterized protein</fullName>
    </submittedName>
</protein>
<gene>
    <name evidence="1" type="ORF">PSON_ATCC_30995.1.T0920071</name>
</gene>
<comment type="caution">
    <text evidence="1">The sequence shown here is derived from an EMBL/GenBank/DDBJ whole genome shotgun (WGS) entry which is preliminary data.</text>
</comment>
<dbReference type="AlphaFoldDB" id="A0A8S1Q256"/>
<accession>A0A8S1Q256</accession>
<evidence type="ECO:0000313" key="1">
    <source>
        <dbReference type="EMBL" id="CAD8108788.1"/>
    </source>
</evidence>
<name>A0A8S1Q256_9CILI</name>
<dbReference type="Proteomes" id="UP000692954">
    <property type="component" value="Unassembled WGS sequence"/>
</dbReference>
<evidence type="ECO:0000313" key="2">
    <source>
        <dbReference type="Proteomes" id="UP000692954"/>
    </source>
</evidence>
<organism evidence="1 2">
    <name type="scientific">Paramecium sonneborni</name>
    <dbReference type="NCBI Taxonomy" id="65129"/>
    <lineage>
        <taxon>Eukaryota</taxon>
        <taxon>Sar</taxon>
        <taxon>Alveolata</taxon>
        <taxon>Ciliophora</taxon>
        <taxon>Intramacronucleata</taxon>
        <taxon>Oligohymenophorea</taxon>
        <taxon>Peniculida</taxon>
        <taxon>Parameciidae</taxon>
        <taxon>Paramecium</taxon>
    </lineage>
</organism>
<keyword evidence="2" id="KW-1185">Reference proteome</keyword>